<proteinExistence type="predicted"/>
<dbReference type="GO" id="GO:0019187">
    <property type="term" value="F:beta-1,4-mannosyltransferase activity"/>
    <property type="evidence" value="ECO:0007669"/>
    <property type="project" value="InterPro"/>
</dbReference>
<protein>
    <recommendedName>
        <fullName evidence="1">Glycosyltransferase 2-like domain-containing protein</fullName>
    </recommendedName>
</protein>
<dbReference type="Proteomes" id="UP000664521">
    <property type="component" value="Unassembled WGS sequence"/>
</dbReference>
<dbReference type="GO" id="GO:0005737">
    <property type="term" value="C:cytoplasm"/>
    <property type="evidence" value="ECO:0007669"/>
    <property type="project" value="TreeGrafter"/>
</dbReference>
<dbReference type="PANTHER" id="PTHR16779:SF1">
    <property type="entry name" value="BETA-1,4-MANNOSYLTRANSFERASE EGH"/>
    <property type="match status" value="1"/>
</dbReference>
<reference evidence="2" key="1">
    <citation type="submission" date="2021-03" db="EMBL/GenBank/DDBJ databases">
        <authorList>
            <person name="Tagirdzhanova G."/>
        </authorList>
    </citation>
    <scope>NUCLEOTIDE SEQUENCE</scope>
</reference>
<dbReference type="InterPro" id="IPR001173">
    <property type="entry name" value="Glyco_trans_2-like"/>
</dbReference>
<feature type="domain" description="Glycosyltransferase 2-like" evidence="1">
    <location>
        <begin position="267"/>
        <end position="416"/>
    </location>
</feature>
<keyword evidence="3" id="KW-1185">Reference proteome</keyword>
<sequence>MVMGVWDACMEAPPAQSSEFTFVNEVATTTKKADAIIKTEQAEWARKCRMYNWHSRIAGDYIYQKFGGIPKALIIEMMEALEVQTTLKNQYFDQGFAAKRTAFVLAFKSYPLRLWAAAAMTTVTMTETPSFEKIAADLRELDRWKKQYAQILQIIFYAPANYKRLLWALSSILPFRLDRVRRKVRVRQYSHFYICLVTKGTNIAVRTRATETHMNGDLTESNRAQFEDFLDIQVEGVPPDFTPSKARFKARCLEWFRINKCLDSTDWVLHLDEETVVDEECIHSCLAVMERSNADVGQVLTLKGMILYNTHNYWNHTLITAADLVRVIDDLGRFRVLMDYLHDPFCGLHGSFLLVNGSVMNHVTWDTDSLVEDYWLALAARQGAFKFEWVPAFAREQSPDMVSAAPQMVYRTLWALDLAFTPLPLWFSISFLVCITIGVTEKQVACLVQDLDAGVDLISMAYHVLITLVSAPLVDLMNGLAQVYAFCRPAKGFYVIKK</sequence>
<dbReference type="OrthoDB" id="5819582at2759"/>
<dbReference type="AlphaFoldDB" id="A0A8H3FMT9"/>
<name>A0A8H3FMT9_9LECA</name>
<dbReference type="InterPro" id="IPR029044">
    <property type="entry name" value="Nucleotide-diphossugar_trans"/>
</dbReference>
<gene>
    <name evidence="2" type="ORF">HETSPECPRED_006592</name>
</gene>
<evidence type="ECO:0000259" key="1">
    <source>
        <dbReference type="Pfam" id="PF13632"/>
    </source>
</evidence>
<evidence type="ECO:0000313" key="3">
    <source>
        <dbReference type="Proteomes" id="UP000664521"/>
    </source>
</evidence>
<organism evidence="2 3">
    <name type="scientific">Heterodermia speciosa</name>
    <dbReference type="NCBI Taxonomy" id="116794"/>
    <lineage>
        <taxon>Eukaryota</taxon>
        <taxon>Fungi</taxon>
        <taxon>Dikarya</taxon>
        <taxon>Ascomycota</taxon>
        <taxon>Pezizomycotina</taxon>
        <taxon>Lecanoromycetes</taxon>
        <taxon>OSLEUM clade</taxon>
        <taxon>Lecanoromycetidae</taxon>
        <taxon>Caliciales</taxon>
        <taxon>Physciaceae</taxon>
        <taxon>Heterodermia</taxon>
    </lineage>
</organism>
<dbReference type="PANTHER" id="PTHR16779">
    <property type="entry name" value="BETA-1,4-MANNOSYLTRANSFERASE EGH"/>
    <property type="match status" value="1"/>
</dbReference>
<accession>A0A8H3FMT9</accession>
<evidence type="ECO:0000313" key="2">
    <source>
        <dbReference type="EMBL" id="CAF9927498.1"/>
    </source>
</evidence>
<dbReference type="InterPro" id="IPR027389">
    <property type="entry name" value="B_mannosylTrfase_Bre-3/Egh"/>
</dbReference>
<dbReference type="Pfam" id="PF13632">
    <property type="entry name" value="Glyco_trans_2_3"/>
    <property type="match status" value="1"/>
</dbReference>
<dbReference type="EMBL" id="CAJPDS010000045">
    <property type="protein sequence ID" value="CAF9927498.1"/>
    <property type="molecule type" value="Genomic_DNA"/>
</dbReference>
<dbReference type="SUPFAM" id="SSF53448">
    <property type="entry name" value="Nucleotide-diphospho-sugar transferases"/>
    <property type="match status" value="1"/>
</dbReference>
<comment type="caution">
    <text evidence="2">The sequence shown here is derived from an EMBL/GenBank/DDBJ whole genome shotgun (WGS) entry which is preliminary data.</text>
</comment>